<evidence type="ECO:0000313" key="2">
    <source>
        <dbReference type="EMBL" id="KAF5327293.1"/>
    </source>
</evidence>
<reference evidence="2 3" key="1">
    <citation type="journal article" date="2020" name="ISME J.">
        <title>Uncovering the hidden diversity of litter-decomposition mechanisms in mushroom-forming fungi.</title>
        <authorList>
            <person name="Floudas D."/>
            <person name="Bentzer J."/>
            <person name="Ahren D."/>
            <person name="Johansson T."/>
            <person name="Persson P."/>
            <person name="Tunlid A."/>
        </authorList>
    </citation>
    <scope>NUCLEOTIDE SEQUENCE [LARGE SCALE GENOMIC DNA]</scope>
    <source>
        <strain evidence="2 3">CBS 101986</strain>
    </source>
</reference>
<keyword evidence="1" id="KW-0812">Transmembrane</keyword>
<dbReference type="Proteomes" id="UP000567179">
    <property type="component" value="Unassembled WGS sequence"/>
</dbReference>
<gene>
    <name evidence="2" type="ORF">D9619_003914</name>
</gene>
<organism evidence="2 3">
    <name type="scientific">Psilocybe cf. subviscida</name>
    <dbReference type="NCBI Taxonomy" id="2480587"/>
    <lineage>
        <taxon>Eukaryota</taxon>
        <taxon>Fungi</taxon>
        <taxon>Dikarya</taxon>
        <taxon>Basidiomycota</taxon>
        <taxon>Agaricomycotina</taxon>
        <taxon>Agaricomycetes</taxon>
        <taxon>Agaricomycetidae</taxon>
        <taxon>Agaricales</taxon>
        <taxon>Agaricineae</taxon>
        <taxon>Strophariaceae</taxon>
        <taxon>Psilocybe</taxon>
    </lineage>
</organism>
<proteinExistence type="predicted"/>
<evidence type="ECO:0000313" key="3">
    <source>
        <dbReference type="Proteomes" id="UP000567179"/>
    </source>
</evidence>
<name>A0A8H5BRL4_9AGAR</name>
<dbReference type="OrthoDB" id="2841022at2759"/>
<feature type="transmembrane region" description="Helical" evidence="1">
    <location>
        <begin position="58"/>
        <end position="81"/>
    </location>
</feature>
<accession>A0A8H5BRL4</accession>
<feature type="transmembrane region" description="Helical" evidence="1">
    <location>
        <begin position="171"/>
        <end position="194"/>
    </location>
</feature>
<feature type="transmembrane region" description="Helical" evidence="1">
    <location>
        <begin position="214"/>
        <end position="236"/>
    </location>
</feature>
<dbReference type="AlphaFoldDB" id="A0A8H5BRL4"/>
<sequence>MSSCATGPGFLSPREDETPLTLESWLLPLLLQALLTGIYINIFLQTIDALLRGGGRKVYATVLTLLFGAIIVNTAVYWHIVRDIMIVHDDNLSTILEETDAKLATTIVVLTVTSDIAIFIADGILIWRCYTLWAQSSLLLLVFSPLFIAEAALIVLFGIPKIWDTGKELLAMSMFVYISATITFLASCLIIYRIASAVGHTEGQTSKYSLTIEVLVESGMLHAASILITSILHIILQATGPLDGALKLLAQTVWGQAVLLPVTGIAPTLIAFRVATGRARDEASWSRYQPLSSLLFKKTPPQSAPSGTIPTNSIITDHSNQSGSHQHSEMITEVARHSLME</sequence>
<keyword evidence="1" id="KW-0472">Membrane</keyword>
<feature type="transmembrane region" description="Helical" evidence="1">
    <location>
        <begin position="138"/>
        <end position="159"/>
    </location>
</feature>
<feature type="transmembrane region" description="Helical" evidence="1">
    <location>
        <begin position="248"/>
        <end position="272"/>
    </location>
</feature>
<keyword evidence="1" id="KW-1133">Transmembrane helix</keyword>
<keyword evidence="3" id="KW-1185">Reference proteome</keyword>
<protein>
    <submittedName>
        <fullName evidence="2">Uncharacterized protein</fullName>
    </submittedName>
</protein>
<comment type="caution">
    <text evidence="2">The sequence shown here is derived from an EMBL/GenBank/DDBJ whole genome shotgun (WGS) entry which is preliminary data.</text>
</comment>
<feature type="transmembrane region" description="Helical" evidence="1">
    <location>
        <begin position="101"/>
        <end position="126"/>
    </location>
</feature>
<feature type="transmembrane region" description="Helical" evidence="1">
    <location>
        <begin position="25"/>
        <end position="46"/>
    </location>
</feature>
<evidence type="ECO:0000256" key="1">
    <source>
        <dbReference type="SAM" id="Phobius"/>
    </source>
</evidence>
<dbReference type="EMBL" id="JAACJJ010000014">
    <property type="protein sequence ID" value="KAF5327293.1"/>
    <property type="molecule type" value="Genomic_DNA"/>
</dbReference>